<dbReference type="Gene3D" id="1.10.10.60">
    <property type="entry name" value="Homeodomain-like"/>
    <property type="match status" value="2"/>
</dbReference>
<evidence type="ECO:0000256" key="3">
    <source>
        <dbReference type="ARBA" id="ARBA00023159"/>
    </source>
</evidence>
<feature type="domain" description="HTH araC/xylS-type" evidence="5">
    <location>
        <begin position="167"/>
        <end position="265"/>
    </location>
</feature>
<evidence type="ECO:0000259" key="5">
    <source>
        <dbReference type="PROSITE" id="PS01124"/>
    </source>
</evidence>
<gene>
    <name evidence="6" type="ORF">ACFFNY_04840</name>
</gene>
<evidence type="ECO:0000256" key="4">
    <source>
        <dbReference type="ARBA" id="ARBA00023163"/>
    </source>
</evidence>
<keyword evidence="2" id="KW-0238">DNA-binding</keyword>
<dbReference type="SUPFAM" id="SSF51215">
    <property type="entry name" value="Regulatory protein AraC"/>
    <property type="match status" value="1"/>
</dbReference>
<dbReference type="Pfam" id="PF02311">
    <property type="entry name" value="AraC_binding"/>
    <property type="match status" value="1"/>
</dbReference>
<evidence type="ECO:0000256" key="2">
    <source>
        <dbReference type="ARBA" id="ARBA00023125"/>
    </source>
</evidence>
<evidence type="ECO:0000313" key="6">
    <source>
        <dbReference type="EMBL" id="MFB9750896.1"/>
    </source>
</evidence>
<dbReference type="PROSITE" id="PS01124">
    <property type="entry name" value="HTH_ARAC_FAMILY_2"/>
    <property type="match status" value="1"/>
</dbReference>
<evidence type="ECO:0000256" key="1">
    <source>
        <dbReference type="ARBA" id="ARBA00023015"/>
    </source>
</evidence>
<dbReference type="SMART" id="SM00342">
    <property type="entry name" value="HTH_ARAC"/>
    <property type="match status" value="1"/>
</dbReference>
<dbReference type="CDD" id="cd02208">
    <property type="entry name" value="cupin_RmlC-like"/>
    <property type="match status" value="1"/>
</dbReference>
<organism evidence="6 7">
    <name type="scientific">Paenibacillus hodogayensis</name>
    <dbReference type="NCBI Taxonomy" id="279208"/>
    <lineage>
        <taxon>Bacteria</taxon>
        <taxon>Bacillati</taxon>
        <taxon>Bacillota</taxon>
        <taxon>Bacilli</taxon>
        <taxon>Bacillales</taxon>
        <taxon>Paenibacillaceae</taxon>
        <taxon>Paenibacillus</taxon>
    </lineage>
</organism>
<dbReference type="InterPro" id="IPR003313">
    <property type="entry name" value="AraC-bd"/>
</dbReference>
<name>A0ABV5VRJ5_9BACL</name>
<keyword evidence="4" id="KW-0804">Transcription</keyword>
<comment type="caution">
    <text evidence="6">The sequence shown here is derived from an EMBL/GenBank/DDBJ whole genome shotgun (WGS) entry which is preliminary data.</text>
</comment>
<dbReference type="InterPro" id="IPR050204">
    <property type="entry name" value="AraC_XylS_family_regulators"/>
</dbReference>
<dbReference type="SUPFAM" id="SSF46689">
    <property type="entry name" value="Homeodomain-like"/>
    <property type="match status" value="2"/>
</dbReference>
<dbReference type="Pfam" id="PF12833">
    <property type="entry name" value="HTH_18"/>
    <property type="match status" value="1"/>
</dbReference>
<dbReference type="InterPro" id="IPR018060">
    <property type="entry name" value="HTH_AraC"/>
</dbReference>
<dbReference type="InterPro" id="IPR009057">
    <property type="entry name" value="Homeodomain-like_sf"/>
</dbReference>
<evidence type="ECO:0000313" key="7">
    <source>
        <dbReference type="Proteomes" id="UP001589619"/>
    </source>
</evidence>
<sequence length="270" mass="30712">MQIRIATTGMELWKIEHEFTNVPHVHDNWLQVTVPIQGTCHFTHERREYALQEGCALVQHPHEEHHFRTAGGAGVIIIQLQTDIWTGGVAPAPELSLRQYVDPHDIRSRFRGWTGRLLASDPVDPIAQQETEADIVAYLHHALRGNIRPAEADMPTVRQRTGDPHLARVLDYIHTHYRSALTLDELAALALQSRYHFIRSFKASVGMSPYQYVLRVRIEEAKHKLKTSNMTIVDISVYVGFSSTSQLHRAFLNAVGMSPELYRSRMRVGG</sequence>
<keyword evidence="1" id="KW-0805">Transcription regulation</keyword>
<keyword evidence="3" id="KW-0010">Activator</keyword>
<reference evidence="6 7" key="1">
    <citation type="submission" date="2024-09" db="EMBL/GenBank/DDBJ databases">
        <authorList>
            <person name="Sun Q."/>
            <person name="Mori K."/>
        </authorList>
    </citation>
    <scope>NUCLEOTIDE SEQUENCE [LARGE SCALE GENOMIC DNA]</scope>
    <source>
        <strain evidence="6 7">JCM 12520</strain>
    </source>
</reference>
<dbReference type="PANTHER" id="PTHR46796">
    <property type="entry name" value="HTH-TYPE TRANSCRIPTIONAL ACTIVATOR RHAS-RELATED"/>
    <property type="match status" value="1"/>
</dbReference>
<proteinExistence type="predicted"/>
<dbReference type="InterPro" id="IPR014710">
    <property type="entry name" value="RmlC-like_jellyroll"/>
</dbReference>
<dbReference type="InterPro" id="IPR018062">
    <property type="entry name" value="HTH_AraC-typ_CS"/>
</dbReference>
<dbReference type="Proteomes" id="UP001589619">
    <property type="component" value="Unassembled WGS sequence"/>
</dbReference>
<keyword evidence="7" id="KW-1185">Reference proteome</keyword>
<accession>A0ABV5VRJ5</accession>
<dbReference type="RefSeq" id="WP_344905330.1">
    <property type="nucleotide sequence ID" value="NZ_BAAAYO010000002.1"/>
</dbReference>
<dbReference type="InterPro" id="IPR037923">
    <property type="entry name" value="HTH-like"/>
</dbReference>
<dbReference type="Gene3D" id="2.60.120.10">
    <property type="entry name" value="Jelly Rolls"/>
    <property type="match status" value="1"/>
</dbReference>
<dbReference type="EMBL" id="JBHMAG010000004">
    <property type="protein sequence ID" value="MFB9750896.1"/>
    <property type="molecule type" value="Genomic_DNA"/>
</dbReference>
<protein>
    <submittedName>
        <fullName evidence="6">AraC family transcriptional regulator</fullName>
    </submittedName>
</protein>
<dbReference type="PROSITE" id="PS00041">
    <property type="entry name" value="HTH_ARAC_FAMILY_1"/>
    <property type="match status" value="1"/>
</dbReference>